<evidence type="ECO:0000313" key="8">
    <source>
        <dbReference type="EMBL" id="RVU07575.1"/>
    </source>
</evidence>
<dbReference type="CDD" id="cd16429">
    <property type="entry name" value="VirB10"/>
    <property type="match status" value="1"/>
</dbReference>
<evidence type="ECO:0000256" key="7">
    <source>
        <dbReference type="SAM" id="Phobius"/>
    </source>
</evidence>
<feature type="compositionally biased region" description="Low complexity" evidence="6">
    <location>
        <begin position="70"/>
        <end position="82"/>
    </location>
</feature>
<keyword evidence="4 7" id="KW-1133">Transmembrane helix</keyword>
<dbReference type="Pfam" id="PF03743">
    <property type="entry name" value="TrbI"/>
    <property type="match status" value="1"/>
</dbReference>
<comment type="similarity">
    <text evidence="2">Belongs to the TrbI/VirB10 family.</text>
</comment>
<gene>
    <name evidence="8" type="ORF">EOE18_00330</name>
</gene>
<keyword evidence="5 7" id="KW-0472">Membrane</keyword>
<feature type="transmembrane region" description="Helical" evidence="7">
    <location>
        <begin position="38"/>
        <end position="58"/>
    </location>
</feature>
<comment type="subcellular location">
    <subcellularLocation>
        <location evidence="1">Membrane</location>
        <topology evidence="1">Single-pass membrane protein</topology>
    </subcellularLocation>
</comment>
<keyword evidence="3 7" id="KW-0812">Transmembrane</keyword>
<accession>A0A437NCA3</accession>
<organism evidence="8 9">
    <name type="scientific">Novosphingobium umbonatum</name>
    <dbReference type="NCBI Taxonomy" id="1908524"/>
    <lineage>
        <taxon>Bacteria</taxon>
        <taxon>Pseudomonadati</taxon>
        <taxon>Pseudomonadota</taxon>
        <taxon>Alphaproteobacteria</taxon>
        <taxon>Sphingomonadales</taxon>
        <taxon>Sphingomonadaceae</taxon>
        <taxon>Novosphingobium</taxon>
    </lineage>
</organism>
<dbReference type="RefSeq" id="WP_127705073.1">
    <property type="nucleotide sequence ID" value="NZ_SACO01000001.1"/>
</dbReference>
<dbReference type="Proteomes" id="UP000282837">
    <property type="component" value="Unassembled WGS sequence"/>
</dbReference>
<sequence>MTPLPPDPRKAMEAEDLAQASRNSFPVVAQSARRSDKAGLVAGGAIALALGALTFAMLRQPAAPLPESAPSPAAAPVASETPAPAPPPPPVTPAQQAAMTLPPASANPAPVTLTATTAPAVGNPVTLVYDAPASQTNPREAVPHAAPATAGSAQPMLNENEAFSARLGHGAVETVSATRMEQPALTVAQGTLIPAILETAIDSDLPGYARAVVSQDIRGFDGSRVLIPRGSRLIGQYKSGLQAGQTRVYVVWQRLIRPDGVSVMLASPAIEFSGRSGLSGQVDSHFMKRYSAAILLSILSGAGAMTGNGTSVVISSGSQGAASVAAQNDGKVPPTVRVALGQPIRVFTARDLDFANVEP</sequence>
<dbReference type="OrthoDB" id="9807354at2"/>
<dbReference type="EMBL" id="SACO01000001">
    <property type="protein sequence ID" value="RVU07575.1"/>
    <property type="molecule type" value="Genomic_DNA"/>
</dbReference>
<dbReference type="InterPro" id="IPR042217">
    <property type="entry name" value="T4SS_VirB10/TrbI"/>
</dbReference>
<dbReference type="GO" id="GO:0016020">
    <property type="term" value="C:membrane"/>
    <property type="evidence" value="ECO:0007669"/>
    <property type="project" value="UniProtKB-SubCell"/>
</dbReference>
<protein>
    <submittedName>
        <fullName evidence="8">TrbI/VirB10 family protein</fullName>
    </submittedName>
</protein>
<evidence type="ECO:0000256" key="3">
    <source>
        <dbReference type="ARBA" id="ARBA00022692"/>
    </source>
</evidence>
<dbReference type="InterPro" id="IPR005498">
    <property type="entry name" value="T4SS_VirB10/TraB/TrbI"/>
</dbReference>
<evidence type="ECO:0000256" key="4">
    <source>
        <dbReference type="ARBA" id="ARBA00022989"/>
    </source>
</evidence>
<feature type="region of interest" description="Disordered" evidence="6">
    <location>
        <begin position="64"/>
        <end position="105"/>
    </location>
</feature>
<evidence type="ECO:0000256" key="2">
    <source>
        <dbReference type="ARBA" id="ARBA00010265"/>
    </source>
</evidence>
<comment type="caution">
    <text evidence="8">The sequence shown here is derived from an EMBL/GenBank/DDBJ whole genome shotgun (WGS) entry which is preliminary data.</text>
</comment>
<evidence type="ECO:0000256" key="1">
    <source>
        <dbReference type="ARBA" id="ARBA00004167"/>
    </source>
</evidence>
<dbReference type="Gene3D" id="2.40.128.260">
    <property type="entry name" value="Type IV secretion system, VirB10/TraB/TrbI"/>
    <property type="match status" value="2"/>
</dbReference>
<evidence type="ECO:0000256" key="6">
    <source>
        <dbReference type="SAM" id="MobiDB-lite"/>
    </source>
</evidence>
<name>A0A437NCA3_9SPHN</name>
<keyword evidence="9" id="KW-1185">Reference proteome</keyword>
<evidence type="ECO:0000256" key="5">
    <source>
        <dbReference type="ARBA" id="ARBA00023136"/>
    </source>
</evidence>
<feature type="compositionally biased region" description="Pro residues" evidence="6">
    <location>
        <begin position="83"/>
        <end position="92"/>
    </location>
</feature>
<reference evidence="8 9" key="1">
    <citation type="submission" date="2019-01" db="EMBL/GenBank/DDBJ databases">
        <authorList>
            <person name="Chen W.-M."/>
        </authorList>
    </citation>
    <scope>NUCLEOTIDE SEQUENCE [LARGE SCALE GENOMIC DNA]</scope>
    <source>
        <strain evidence="8 9">FSY-9</strain>
    </source>
</reference>
<dbReference type="AlphaFoldDB" id="A0A437NCA3"/>
<evidence type="ECO:0000313" key="9">
    <source>
        <dbReference type="Proteomes" id="UP000282837"/>
    </source>
</evidence>
<proteinExistence type="inferred from homology"/>